<proteinExistence type="predicted"/>
<dbReference type="HOGENOM" id="CLU_1310739_0_0_1"/>
<protein>
    <submittedName>
        <fullName evidence="2">Uncharacterized protein</fullName>
    </submittedName>
</protein>
<evidence type="ECO:0000313" key="3">
    <source>
        <dbReference type="Proteomes" id="UP000028545"/>
    </source>
</evidence>
<dbReference type="Proteomes" id="UP000028545">
    <property type="component" value="Unassembled WGS sequence"/>
</dbReference>
<reference evidence="2 3" key="1">
    <citation type="journal article" date="2014" name="Genome Announc.">
        <title>Draft genome sequence of the pathogenic fungus Scedosporium apiospermum.</title>
        <authorList>
            <person name="Vandeputte P."/>
            <person name="Ghamrawi S."/>
            <person name="Rechenmann M."/>
            <person name="Iltis A."/>
            <person name="Giraud S."/>
            <person name="Fleury M."/>
            <person name="Thornton C."/>
            <person name="Delhaes L."/>
            <person name="Meyer W."/>
            <person name="Papon N."/>
            <person name="Bouchara J.P."/>
        </authorList>
    </citation>
    <scope>NUCLEOTIDE SEQUENCE [LARGE SCALE GENOMIC DNA]</scope>
    <source>
        <strain evidence="2 3">IHEM 14462</strain>
    </source>
</reference>
<dbReference type="OrthoDB" id="5343483at2759"/>
<dbReference type="GeneID" id="27719291"/>
<evidence type="ECO:0000256" key="1">
    <source>
        <dbReference type="SAM" id="MobiDB-lite"/>
    </source>
</evidence>
<feature type="region of interest" description="Disordered" evidence="1">
    <location>
        <begin position="1"/>
        <end position="22"/>
    </location>
</feature>
<dbReference type="RefSeq" id="XP_016639212.1">
    <property type="nucleotide sequence ID" value="XM_016783773.1"/>
</dbReference>
<dbReference type="OMA" id="EVHVEYI"/>
<keyword evidence="3" id="KW-1185">Reference proteome</keyword>
<sequence>MTSSTTTKSDALDGIFHSSSDSADPPTLAFLDLEAVGSRRDMSVRISSCNRVNLPVDNLRWKHQQRLRPTKEIEDPYIAAVLIALAQQRRCTQSAGAKANGAIPEVHVEYISPTGPPPIPPRLPGDIAIGQQAVTDAKVHVLALPATDERSLYFYTALIPSAFLNRLDRPSQWFSSSPVLISYYRIPLKPREKMIRAVNRALSAVRNKTP</sequence>
<dbReference type="VEuPathDB" id="FungiDB:SAPIO_CDS10126"/>
<organism evidence="2 3">
    <name type="scientific">Pseudallescheria apiosperma</name>
    <name type="common">Scedosporium apiospermum</name>
    <dbReference type="NCBI Taxonomy" id="563466"/>
    <lineage>
        <taxon>Eukaryota</taxon>
        <taxon>Fungi</taxon>
        <taxon>Dikarya</taxon>
        <taxon>Ascomycota</taxon>
        <taxon>Pezizomycotina</taxon>
        <taxon>Sordariomycetes</taxon>
        <taxon>Hypocreomycetidae</taxon>
        <taxon>Microascales</taxon>
        <taxon>Microascaceae</taxon>
        <taxon>Scedosporium</taxon>
    </lineage>
</organism>
<comment type="caution">
    <text evidence="2">The sequence shown here is derived from an EMBL/GenBank/DDBJ whole genome shotgun (WGS) entry which is preliminary data.</text>
</comment>
<gene>
    <name evidence="2" type="ORF">SAPIO_CDS10126</name>
</gene>
<dbReference type="AlphaFoldDB" id="A0A084FWF1"/>
<dbReference type="KEGG" id="sapo:SAPIO_CDS10126"/>
<evidence type="ECO:0000313" key="2">
    <source>
        <dbReference type="EMBL" id="KEZ39413.1"/>
    </source>
</evidence>
<name>A0A084FWF1_PSEDA</name>
<accession>A0A084FWF1</accession>
<dbReference type="EMBL" id="JOWA01000154">
    <property type="protein sequence ID" value="KEZ39413.1"/>
    <property type="molecule type" value="Genomic_DNA"/>
</dbReference>